<proteinExistence type="predicted"/>
<dbReference type="EMBL" id="FNDZ01000010">
    <property type="protein sequence ID" value="SDJ23910.1"/>
    <property type="molecule type" value="Genomic_DNA"/>
</dbReference>
<dbReference type="Proteomes" id="UP000183255">
    <property type="component" value="Unassembled WGS sequence"/>
</dbReference>
<evidence type="ECO:0000256" key="1">
    <source>
        <dbReference type="PROSITE-ProRule" id="PRU00325"/>
    </source>
</evidence>
<dbReference type="AlphaFoldDB" id="A0A1G8S5H4"/>
<keyword evidence="1" id="KW-0862">Zinc</keyword>
<dbReference type="PROSITE" id="PS50966">
    <property type="entry name" value="ZF_SWIM"/>
    <property type="match status" value="1"/>
</dbReference>
<dbReference type="InterPro" id="IPR007527">
    <property type="entry name" value="Znf_SWIM"/>
</dbReference>
<name>A0A1G8S5H4_9CLOT</name>
<evidence type="ECO:0000313" key="3">
    <source>
        <dbReference type="EMBL" id="SDJ23910.1"/>
    </source>
</evidence>
<accession>A0A1G8S5H4</accession>
<evidence type="ECO:0000313" key="4">
    <source>
        <dbReference type="Proteomes" id="UP000183255"/>
    </source>
</evidence>
<reference evidence="3 4" key="1">
    <citation type="submission" date="2016-10" db="EMBL/GenBank/DDBJ databases">
        <authorList>
            <person name="de Groot N.N."/>
        </authorList>
    </citation>
    <scope>NUCLEOTIDE SEQUENCE [LARGE SCALE GENOMIC DNA]</scope>
    <source>
        <strain evidence="3 4">CGMCC 1.5058</strain>
    </source>
</reference>
<gene>
    <name evidence="3" type="ORF">SAMN05421804_11053</name>
</gene>
<organism evidence="3 4">
    <name type="scientific">Proteiniclasticum ruminis</name>
    <dbReference type="NCBI Taxonomy" id="398199"/>
    <lineage>
        <taxon>Bacteria</taxon>
        <taxon>Bacillati</taxon>
        <taxon>Bacillota</taxon>
        <taxon>Clostridia</taxon>
        <taxon>Eubacteriales</taxon>
        <taxon>Clostridiaceae</taxon>
        <taxon>Proteiniclasticum</taxon>
    </lineage>
</organism>
<evidence type="ECO:0000259" key="2">
    <source>
        <dbReference type="PROSITE" id="PS50966"/>
    </source>
</evidence>
<sequence>MKITKLISDAPELTKIKAKKLLKENSIGKITYRKNLLQARTEDGMDYIQKILLEDQEVKNYSCSCNREEILCPHLLALLIKWAEKPIKEVTVDKTPKATLKNTKSNLKEILDGADKEELIEFILSLRSYYKDIPVIIRKSFLSSTDEEFIRETREELLSLYHSLKPTSSKEAFSRYFNRILSAHEEARHEAKERNYLRATLLYLLLFEMVSLPSIGMESFLFNSHYIKVYQEALFPLAEKKYTVRESQMIFESLRSICVSLKDLSNITTLLRIMKDYITTEKDFDHYYETLLLVYEKDTVLPYDKNNLLFLEYELLMMIGKAEEAKELRRENPSVPEFRFMDAESYLARGKLHEALLIVRDGIEKAGRNWDELIHWLYMEASILKLLHDQEQYVEVTKKLLALGEYRAYTDLKRSISPMEWQGIYEKIIEDEDVKKNLKGVYKRIILEEKDKRRLLAYIEENKEFIPEHYDFLSPEYNLEASRILSEFIEDSAITANGKRDYEYLAQLVEKLYIYGQTKLGNDTIMNLVMRYKSKKSLHAILFELKDSYSQSGPYIPE</sequence>
<keyword evidence="1" id="KW-0479">Metal-binding</keyword>
<dbReference type="RefSeq" id="WP_031577396.1">
    <property type="nucleotide sequence ID" value="NZ_DAMANS010000040.1"/>
</dbReference>
<feature type="domain" description="SWIM-type" evidence="2">
    <location>
        <begin position="47"/>
        <end position="83"/>
    </location>
</feature>
<keyword evidence="1" id="KW-0863">Zinc-finger</keyword>
<protein>
    <recommendedName>
        <fullName evidence="2">SWIM-type domain-containing protein</fullName>
    </recommendedName>
</protein>
<dbReference type="GO" id="GO:0008270">
    <property type="term" value="F:zinc ion binding"/>
    <property type="evidence" value="ECO:0007669"/>
    <property type="project" value="UniProtKB-KW"/>
</dbReference>